<evidence type="ECO:0000313" key="2">
    <source>
        <dbReference type="Proteomes" id="UP000275076"/>
    </source>
</evidence>
<accession>A0A3R9PE69</accession>
<organism evidence="1 2">
    <name type="scientific">Salibacterium salarium</name>
    <dbReference type="NCBI Taxonomy" id="284579"/>
    <lineage>
        <taxon>Bacteria</taxon>
        <taxon>Bacillati</taxon>
        <taxon>Bacillota</taxon>
        <taxon>Bacilli</taxon>
        <taxon>Bacillales</taxon>
        <taxon>Bacillaceae</taxon>
    </lineage>
</organism>
<dbReference type="RefSeq" id="WP_185819973.1">
    <property type="nucleotide sequence ID" value="NZ_RBVX01000148.1"/>
</dbReference>
<proteinExistence type="predicted"/>
<protein>
    <submittedName>
        <fullName evidence="1">Uncharacterized protein</fullName>
    </submittedName>
</protein>
<evidence type="ECO:0000313" key="1">
    <source>
        <dbReference type="EMBL" id="RSL28806.1"/>
    </source>
</evidence>
<dbReference type="AlphaFoldDB" id="A0A3R9PE69"/>
<reference evidence="1 2" key="1">
    <citation type="submission" date="2018-10" db="EMBL/GenBank/DDBJ databases">
        <title>Draft genome sequence of Bacillus salarius IM0101, isolated from a hypersaline soil in Inner Mongolia, China.</title>
        <authorList>
            <person name="Yamprayoonswat W."/>
            <person name="Boonvisut S."/>
            <person name="Jumpathong W."/>
            <person name="Sittihan S."/>
            <person name="Ruangsuj P."/>
            <person name="Wanthongcharoen S."/>
            <person name="Thongpramul N."/>
            <person name="Pimmason S."/>
            <person name="Yu B."/>
            <person name="Yasawong M."/>
        </authorList>
    </citation>
    <scope>NUCLEOTIDE SEQUENCE [LARGE SCALE GENOMIC DNA]</scope>
    <source>
        <strain evidence="1 2">IM0101</strain>
    </source>
</reference>
<gene>
    <name evidence="1" type="ORF">D7Z54_34525</name>
</gene>
<sequence length="142" mass="16640">SHTNKTSDQALTSILENKSISMEQLNDINSVLNFYIQHLQDTGDVTNHLEMKSNQDLRTYISSCHDKLLQYQRQLEKSENTKLELDSSELKFFEQMKGMTSEWENVSNEYKEIPETELYELSEGHWISLYNDLSIVTKENLN</sequence>
<dbReference type="Proteomes" id="UP000275076">
    <property type="component" value="Unassembled WGS sequence"/>
</dbReference>
<name>A0A3R9PE69_9BACI</name>
<comment type="caution">
    <text evidence="1">The sequence shown here is derived from an EMBL/GenBank/DDBJ whole genome shotgun (WGS) entry which is preliminary data.</text>
</comment>
<feature type="non-terminal residue" evidence="1">
    <location>
        <position position="1"/>
    </location>
</feature>
<keyword evidence="2" id="KW-1185">Reference proteome</keyword>
<dbReference type="EMBL" id="RBVX01000148">
    <property type="protein sequence ID" value="RSL28806.1"/>
    <property type="molecule type" value="Genomic_DNA"/>
</dbReference>